<evidence type="ECO:0000259" key="3">
    <source>
        <dbReference type="Pfam" id="PF17766"/>
    </source>
</evidence>
<evidence type="ECO:0000313" key="5">
    <source>
        <dbReference type="Proteomes" id="UP000233837"/>
    </source>
</evidence>
<dbReference type="Gene3D" id="2.60.40.2310">
    <property type="match status" value="1"/>
</dbReference>
<dbReference type="Proteomes" id="UP000233837">
    <property type="component" value="Unassembled WGS sequence"/>
</dbReference>
<gene>
    <name evidence="4" type="ORF">MA16_Dca028840</name>
</gene>
<dbReference type="InterPro" id="IPR045051">
    <property type="entry name" value="SBT"/>
</dbReference>
<dbReference type="EMBL" id="KZ504318">
    <property type="protein sequence ID" value="PKU62601.1"/>
    <property type="molecule type" value="Genomic_DNA"/>
</dbReference>
<dbReference type="STRING" id="906689.A0A2I0VGQ8"/>
<reference evidence="4 5" key="2">
    <citation type="journal article" date="2017" name="Nature">
        <title>The Apostasia genome and the evolution of orchids.</title>
        <authorList>
            <person name="Zhang G.Q."/>
            <person name="Liu K.W."/>
            <person name="Li Z."/>
            <person name="Lohaus R."/>
            <person name="Hsiao Y.Y."/>
            <person name="Niu S.C."/>
            <person name="Wang J.Y."/>
            <person name="Lin Y.C."/>
            <person name="Xu Q."/>
            <person name="Chen L.J."/>
            <person name="Yoshida K."/>
            <person name="Fujiwara S."/>
            <person name="Wang Z.W."/>
            <person name="Zhang Y.Q."/>
            <person name="Mitsuda N."/>
            <person name="Wang M."/>
            <person name="Liu G.H."/>
            <person name="Pecoraro L."/>
            <person name="Huang H.X."/>
            <person name="Xiao X.J."/>
            <person name="Lin M."/>
            <person name="Wu X.Y."/>
            <person name="Wu W.L."/>
            <person name="Chen Y.Y."/>
            <person name="Chang S.B."/>
            <person name="Sakamoto S."/>
            <person name="Ohme-Takagi M."/>
            <person name="Yagi M."/>
            <person name="Zeng S.J."/>
            <person name="Shen C.Y."/>
            <person name="Yeh C.M."/>
            <person name="Luo Y.B."/>
            <person name="Tsai W.C."/>
            <person name="Van de Peer Y."/>
            <person name="Liu Z.J."/>
        </authorList>
    </citation>
    <scope>NUCLEOTIDE SEQUENCE [LARGE SCALE GENOMIC DNA]</scope>
    <source>
        <tissue evidence="4">The whole plant</tissue>
    </source>
</reference>
<protein>
    <submittedName>
        <fullName evidence="4">Cucumisin</fullName>
    </submittedName>
</protein>
<sequence length="137" mass="15020">MLCGEGYTTPILRLVTGDLSSCGFANNETALDLNYPTFALHTQHGKSFSTSFRRTVTNVGVSNSTYYAIVNAPSNIKINVEPNFLSFEALLEKKSFSVKLEGYSDESIISGVLIWSDGTHNVRSPVVVYTGQNPYNL</sequence>
<feature type="domain" description="Subtilisin-like protease fibronectin type-III" evidence="3">
    <location>
        <begin position="32"/>
        <end position="128"/>
    </location>
</feature>
<keyword evidence="2" id="KW-0732">Signal</keyword>
<dbReference type="AlphaFoldDB" id="A0A2I0VGQ8"/>
<keyword evidence="5" id="KW-1185">Reference proteome</keyword>
<comment type="similarity">
    <text evidence="1">Belongs to the peptidase S8 family.</text>
</comment>
<name>A0A2I0VGQ8_9ASPA</name>
<accession>A0A2I0VGQ8</accession>
<reference evidence="4 5" key="1">
    <citation type="journal article" date="2016" name="Sci. Rep.">
        <title>The Dendrobium catenatum Lindl. genome sequence provides insights into polysaccharide synthase, floral development and adaptive evolution.</title>
        <authorList>
            <person name="Zhang G.Q."/>
            <person name="Xu Q."/>
            <person name="Bian C."/>
            <person name="Tsai W.C."/>
            <person name="Yeh C.M."/>
            <person name="Liu K.W."/>
            <person name="Yoshida K."/>
            <person name="Zhang L.S."/>
            <person name="Chang S.B."/>
            <person name="Chen F."/>
            <person name="Shi Y."/>
            <person name="Su Y.Y."/>
            <person name="Zhang Y.Q."/>
            <person name="Chen L.J."/>
            <person name="Yin Y."/>
            <person name="Lin M."/>
            <person name="Huang H."/>
            <person name="Deng H."/>
            <person name="Wang Z.W."/>
            <person name="Zhu S.L."/>
            <person name="Zhao X."/>
            <person name="Deng C."/>
            <person name="Niu S.C."/>
            <person name="Huang J."/>
            <person name="Wang M."/>
            <person name="Liu G.H."/>
            <person name="Yang H.J."/>
            <person name="Xiao X.J."/>
            <person name="Hsiao Y.Y."/>
            <person name="Wu W.L."/>
            <person name="Chen Y.Y."/>
            <person name="Mitsuda N."/>
            <person name="Ohme-Takagi M."/>
            <person name="Luo Y.B."/>
            <person name="Van de Peer Y."/>
            <person name="Liu Z.J."/>
        </authorList>
    </citation>
    <scope>NUCLEOTIDE SEQUENCE [LARGE SCALE GENOMIC DNA]</scope>
    <source>
        <tissue evidence="4">The whole plant</tissue>
    </source>
</reference>
<organism evidence="4 5">
    <name type="scientific">Dendrobium catenatum</name>
    <dbReference type="NCBI Taxonomy" id="906689"/>
    <lineage>
        <taxon>Eukaryota</taxon>
        <taxon>Viridiplantae</taxon>
        <taxon>Streptophyta</taxon>
        <taxon>Embryophyta</taxon>
        <taxon>Tracheophyta</taxon>
        <taxon>Spermatophyta</taxon>
        <taxon>Magnoliopsida</taxon>
        <taxon>Liliopsida</taxon>
        <taxon>Asparagales</taxon>
        <taxon>Orchidaceae</taxon>
        <taxon>Epidendroideae</taxon>
        <taxon>Malaxideae</taxon>
        <taxon>Dendrobiinae</taxon>
        <taxon>Dendrobium</taxon>
    </lineage>
</organism>
<dbReference type="Pfam" id="PF17766">
    <property type="entry name" value="fn3_6"/>
    <property type="match status" value="1"/>
</dbReference>
<dbReference type="InterPro" id="IPR041469">
    <property type="entry name" value="Subtilisin-like_FN3"/>
</dbReference>
<proteinExistence type="inferred from homology"/>
<evidence type="ECO:0000313" key="4">
    <source>
        <dbReference type="EMBL" id="PKU62601.1"/>
    </source>
</evidence>
<evidence type="ECO:0000256" key="2">
    <source>
        <dbReference type="ARBA" id="ARBA00022729"/>
    </source>
</evidence>
<dbReference type="PANTHER" id="PTHR10795">
    <property type="entry name" value="PROPROTEIN CONVERTASE SUBTILISIN/KEXIN"/>
    <property type="match status" value="1"/>
</dbReference>
<evidence type="ECO:0000256" key="1">
    <source>
        <dbReference type="ARBA" id="ARBA00011073"/>
    </source>
</evidence>